<dbReference type="PIRSF" id="PIRSF028099">
    <property type="entry name" value="DUF1111"/>
    <property type="match status" value="1"/>
</dbReference>
<dbReference type="SUPFAM" id="SSF46626">
    <property type="entry name" value="Cytochrome c"/>
    <property type="match status" value="1"/>
</dbReference>
<accession>A0A4V1LPQ9</accession>
<dbReference type="Gene3D" id="1.10.760.10">
    <property type="entry name" value="Cytochrome c-like domain"/>
    <property type="match status" value="1"/>
</dbReference>
<dbReference type="EMBL" id="PDKO01000010">
    <property type="protein sequence ID" value="RXJ62058.1"/>
    <property type="molecule type" value="Genomic_DNA"/>
</dbReference>
<sequence length="466" mass="52577">MMLQIQKKLRFNFSITKQALNKSLIAIFAMGLFAVNSSSKDLSTDKNNSLLLKPISQLSDEQYDKFILGKSFFRIPWVEAPSATTARDGLGPLFNANTCASCHPGNGRGNLYNKNGDFSRSLIPKLSIKSNNSKEHKALIEKMGLVPEPSYGNQISINGVHGVNFEAKAGITYEKIQITFPDGEVDTLLKPHYALKQLQYGELHKDSILTFRLAPSLNGIGLLEDISKEDILKNEDEFDRNSDGISGKANYAYSPITKRVELGRFSWKANITSVKHQVADAANNDMGLTTVYYPFDTCTSKQIECKKAPKARDPFDITQERLDAITYYVEKRKTYTAEKTKEYKEGLRIFKQIGCNKCHISSFTTKSGIEIAPFTDLLLHDMGEGLADKRSEFRATGTEWRTAPLWGLALHEKINGKKPRLLHDGRARTFQEAILWHQGEAQNIKESYMNLEKSKREKLLKFLEEV</sequence>
<dbReference type="InterPro" id="IPR051395">
    <property type="entry name" value="Cytochrome_c_Peroxidase/MauG"/>
</dbReference>
<dbReference type="GO" id="GO:0009055">
    <property type="term" value="F:electron transfer activity"/>
    <property type="evidence" value="ECO:0007669"/>
    <property type="project" value="InterPro"/>
</dbReference>
<keyword evidence="2" id="KW-1185">Reference proteome</keyword>
<dbReference type="GO" id="GO:0004130">
    <property type="term" value="F:cytochrome-c peroxidase activity"/>
    <property type="evidence" value="ECO:0007669"/>
    <property type="project" value="TreeGrafter"/>
</dbReference>
<comment type="caution">
    <text evidence="1">The sequence shown here is derived from an EMBL/GenBank/DDBJ whole genome shotgun (WGS) entry which is preliminary data.</text>
</comment>
<dbReference type="OrthoDB" id="9805202at2"/>
<dbReference type="STRING" id="877500.GCA_000935065_00878"/>
<dbReference type="PANTHER" id="PTHR30600:SF4">
    <property type="entry name" value="CYTOCHROME C DOMAIN-CONTAINING PROTEIN"/>
    <property type="match status" value="1"/>
</dbReference>
<evidence type="ECO:0000313" key="2">
    <source>
        <dbReference type="Proteomes" id="UP000290191"/>
    </source>
</evidence>
<reference evidence="1 2" key="1">
    <citation type="submission" date="2017-10" db="EMBL/GenBank/DDBJ databases">
        <title>Genomics of the genus Arcobacter.</title>
        <authorList>
            <person name="Perez-Cataluna A."/>
            <person name="Figueras M.J."/>
        </authorList>
    </citation>
    <scope>NUCLEOTIDE SEQUENCE [LARGE SCALE GENOMIC DNA]</scope>
    <source>
        <strain evidence="1 2">DSM 24636</strain>
    </source>
</reference>
<evidence type="ECO:0000313" key="1">
    <source>
        <dbReference type="EMBL" id="RXJ62058.1"/>
    </source>
</evidence>
<dbReference type="Pfam" id="PF06537">
    <property type="entry name" value="DHOR"/>
    <property type="match status" value="1"/>
</dbReference>
<organism evidence="1 2">
    <name type="scientific">Halarcobacter anaerophilus</name>
    <dbReference type="NCBI Taxonomy" id="877500"/>
    <lineage>
        <taxon>Bacteria</taxon>
        <taxon>Pseudomonadati</taxon>
        <taxon>Campylobacterota</taxon>
        <taxon>Epsilonproteobacteria</taxon>
        <taxon>Campylobacterales</taxon>
        <taxon>Arcobacteraceae</taxon>
        <taxon>Halarcobacter</taxon>
    </lineage>
</organism>
<dbReference type="Proteomes" id="UP000290191">
    <property type="component" value="Unassembled WGS sequence"/>
</dbReference>
<gene>
    <name evidence="1" type="ORF">CRV06_11545</name>
</gene>
<dbReference type="InterPro" id="IPR010538">
    <property type="entry name" value="DHOR"/>
</dbReference>
<dbReference type="GO" id="GO:0020037">
    <property type="term" value="F:heme binding"/>
    <property type="evidence" value="ECO:0007669"/>
    <property type="project" value="InterPro"/>
</dbReference>
<dbReference type="InterPro" id="IPR036909">
    <property type="entry name" value="Cyt_c-like_dom_sf"/>
</dbReference>
<proteinExistence type="predicted"/>
<protein>
    <submittedName>
        <fullName evidence="1">Thiol oxidoreductase</fullName>
    </submittedName>
</protein>
<dbReference type="AlphaFoldDB" id="A0A4V1LPQ9"/>
<dbReference type="PANTHER" id="PTHR30600">
    <property type="entry name" value="CYTOCHROME C PEROXIDASE-RELATED"/>
    <property type="match status" value="1"/>
</dbReference>
<name>A0A4V1LPQ9_9BACT</name>